<evidence type="ECO:0000313" key="3">
    <source>
        <dbReference type="Proteomes" id="UP000268446"/>
    </source>
</evidence>
<dbReference type="EMBL" id="QMRA01000081">
    <property type="protein sequence ID" value="RLE53123.1"/>
    <property type="molecule type" value="Genomic_DNA"/>
</dbReference>
<dbReference type="Proteomes" id="UP000269499">
    <property type="component" value="Unassembled WGS sequence"/>
</dbReference>
<gene>
    <name evidence="1" type="ORF">DRJ20_00430</name>
    <name evidence="2" type="ORF">DRJ26_03780</name>
</gene>
<protein>
    <submittedName>
        <fullName evidence="2">Uncharacterized protein</fullName>
    </submittedName>
</protein>
<dbReference type="AlphaFoldDB" id="A0A497F0D2"/>
<evidence type="ECO:0000313" key="4">
    <source>
        <dbReference type="Proteomes" id="UP000269499"/>
    </source>
</evidence>
<evidence type="ECO:0000313" key="1">
    <source>
        <dbReference type="EMBL" id="RLE52269.1"/>
    </source>
</evidence>
<dbReference type="EMBL" id="QMQZ01000005">
    <property type="protein sequence ID" value="RLE52269.1"/>
    <property type="molecule type" value="Genomic_DNA"/>
</dbReference>
<evidence type="ECO:0000313" key="2">
    <source>
        <dbReference type="EMBL" id="RLE53123.1"/>
    </source>
</evidence>
<organism evidence="2 4">
    <name type="scientific">Thermoproteota archaeon</name>
    <dbReference type="NCBI Taxonomy" id="2056631"/>
    <lineage>
        <taxon>Archaea</taxon>
        <taxon>Thermoproteota</taxon>
    </lineage>
</organism>
<sequence>MLKQVIKCLVLIGKSDSEILNVARKAFPDQVRSLSDDALYEVILGVRRDVCFKAASDLFIQGFDRDEILMELSAIRGPLPQQIIDQVLENAAKSDLSKPCKAPLKELDNIASRLRNEKLFLATEVAGPLLTFKLYGDRLFPAYIDLSITIEKYDDDQRSLLLNFLNSLVGKTSKDVTRLLVKELEAFGNEYAKLDILTLVMGYIEEDAVSLVSRGSLKDEVIEKLKAKYSDVLDYILRTQSTFSPIDRELKKAITAVEPFREKLGDVAGNITRVGANRFIIATPAYIYPNFMLDIVTVSWSRHIRDVLVKLFNSVASQGINSLAKFLINWLRSFQSK</sequence>
<comment type="caution">
    <text evidence="2">The sequence shown here is derived from an EMBL/GenBank/DDBJ whole genome shotgun (WGS) entry which is preliminary data.</text>
</comment>
<reference evidence="3 4" key="1">
    <citation type="submission" date="2018-06" db="EMBL/GenBank/DDBJ databases">
        <title>Extensive metabolic versatility and redundancy in microbially diverse, dynamic hydrothermal sediments.</title>
        <authorList>
            <person name="Dombrowski N."/>
            <person name="Teske A."/>
            <person name="Baker B.J."/>
        </authorList>
    </citation>
    <scope>NUCLEOTIDE SEQUENCE [LARGE SCALE GENOMIC DNA]</scope>
    <source>
        <strain evidence="2">B20_G2</strain>
        <strain evidence="1">B29_G17</strain>
    </source>
</reference>
<dbReference type="Proteomes" id="UP000268446">
    <property type="component" value="Unassembled WGS sequence"/>
</dbReference>
<proteinExistence type="predicted"/>
<accession>A0A497F0D2</accession>
<name>A0A497F0D2_9CREN</name>